<dbReference type="Pfam" id="PF17032">
    <property type="entry name" value="Zn_ribbon_15"/>
    <property type="match status" value="1"/>
</dbReference>
<evidence type="ECO:0000259" key="2">
    <source>
        <dbReference type="Pfam" id="PF17032"/>
    </source>
</evidence>
<keyword evidence="1" id="KW-0472">Membrane</keyword>
<reference evidence="3 4" key="1">
    <citation type="submission" date="2016-10" db="EMBL/GenBank/DDBJ databases">
        <authorList>
            <person name="de Groot N.N."/>
        </authorList>
    </citation>
    <scope>NUCLEOTIDE SEQUENCE [LARGE SCALE GENOMIC DNA]</scope>
    <source>
        <strain evidence="3 4">DSM 25232</strain>
    </source>
</reference>
<organism evidence="3 4">
    <name type="scientific">Aquimarina amphilecti</name>
    <dbReference type="NCBI Taxonomy" id="1038014"/>
    <lineage>
        <taxon>Bacteria</taxon>
        <taxon>Pseudomonadati</taxon>
        <taxon>Bacteroidota</taxon>
        <taxon>Flavobacteriia</taxon>
        <taxon>Flavobacteriales</taxon>
        <taxon>Flavobacteriaceae</taxon>
        <taxon>Aquimarina</taxon>
    </lineage>
</organism>
<name>A0A1H7W8L6_AQUAM</name>
<dbReference type="OrthoDB" id="766141at2"/>
<dbReference type="STRING" id="1038014.SAMN04487910_4315"/>
<dbReference type="Proteomes" id="UP000198521">
    <property type="component" value="Unassembled WGS sequence"/>
</dbReference>
<keyword evidence="4" id="KW-1185">Reference proteome</keyword>
<sequence>MIIFGTSSSTIHPAKLDGGCCPFCKTENQMWIQGYRKYFHVFWIPFFPLWKKVYSVCSHCKGAFEKQEFNNEKLITSFENFEKNRIKIPWYHFTGIIIFLLLITLIAVLPLLTN</sequence>
<accession>A0A1H7W8L6</accession>
<evidence type="ECO:0000256" key="1">
    <source>
        <dbReference type="SAM" id="Phobius"/>
    </source>
</evidence>
<keyword evidence="1" id="KW-0812">Transmembrane</keyword>
<feature type="transmembrane region" description="Helical" evidence="1">
    <location>
        <begin position="90"/>
        <end position="112"/>
    </location>
</feature>
<dbReference type="RefSeq" id="WP_091412231.1">
    <property type="nucleotide sequence ID" value="NZ_FOAB01000010.1"/>
</dbReference>
<dbReference type="AlphaFoldDB" id="A0A1H7W8L6"/>
<dbReference type="InterPro" id="IPR031493">
    <property type="entry name" value="Zinc_ribbon_15"/>
</dbReference>
<evidence type="ECO:0000313" key="4">
    <source>
        <dbReference type="Proteomes" id="UP000198521"/>
    </source>
</evidence>
<keyword evidence="1" id="KW-1133">Transmembrane helix</keyword>
<protein>
    <recommendedName>
        <fullName evidence="2">Zinc-ribbon 15 domain-containing protein</fullName>
    </recommendedName>
</protein>
<proteinExistence type="predicted"/>
<gene>
    <name evidence="3" type="ORF">SAMN04487910_4315</name>
</gene>
<dbReference type="EMBL" id="FOAB01000010">
    <property type="protein sequence ID" value="SEM17287.1"/>
    <property type="molecule type" value="Genomic_DNA"/>
</dbReference>
<feature type="domain" description="Zinc-ribbon 15" evidence="2">
    <location>
        <begin position="20"/>
        <end position="68"/>
    </location>
</feature>
<evidence type="ECO:0000313" key="3">
    <source>
        <dbReference type="EMBL" id="SEM17287.1"/>
    </source>
</evidence>